<dbReference type="Gene3D" id="1.20.1560.10">
    <property type="entry name" value="ABC transporter type 1, transmembrane domain"/>
    <property type="match status" value="1"/>
</dbReference>
<keyword evidence="2 4" id="KW-1133">Transmembrane helix</keyword>
<gene>
    <name evidence="6" type="ORF">OBE_05083</name>
</gene>
<evidence type="ECO:0000313" key="6">
    <source>
        <dbReference type="EMBL" id="EKC68158.1"/>
    </source>
</evidence>
<evidence type="ECO:0000256" key="2">
    <source>
        <dbReference type="ARBA" id="ARBA00022989"/>
    </source>
</evidence>
<dbReference type="AlphaFoldDB" id="K1TEC7"/>
<proteinExistence type="predicted"/>
<keyword evidence="3 4" id="KW-0472">Membrane</keyword>
<comment type="caution">
    <text evidence="6">The sequence shown here is derived from an EMBL/GenBank/DDBJ whole genome shotgun (WGS) entry which is preliminary data.</text>
</comment>
<accession>K1TEC7</accession>
<keyword evidence="1 4" id="KW-0812">Transmembrane</keyword>
<evidence type="ECO:0000256" key="1">
    <source>
        <dbReference type="ARBA" id="ARBA00022692"/>
    </source>
</evidence>
<reference evidence="6" key="1">
    <citation type="journal article" date="2013" name="Environ. Microbiol.">
        <title>Microbiota from the distal guts of lean and obese adolescents exhibit partial functional redundancy besides clear differences in community structure.</title>
        <authorList>
            <person name="Ferrer M."/>
            <person name="Ruiz A."/>
            <person name="Lanza F."/>
            <person name="Haange S.B."/>
            <person name="Oberbach A."/>
            <person name="Till H."/>
            <person name="Bargiela R."/>
            <person name="Campoy C."/>
            <person name="Segura M.T."/>
            <person name="Richter M."/>
            <person name="von Bergen M."/>
            <person name="Seifert J."/>
            <person name="Suarez A."/>
        </authorList>
    </citation>
    <scope>NUCLEOTIDE SEQUENCE</scope>
</reference>
<organism evidence="6">
    <name type="scientific">human gut metagenome</name>
    <dbReference type="NCBI Taxonomy" id="408170"/>
    <lineage>
        <taxon>unclassified sequences</taxon>
        <taxon>metagenomes</taxon>
        <taxon>organismal metagenomes</taxon>
    </lineage>
</organism>
<dbReference type="InterPro" id="IPR011527">
    <property type="entry name" value="ABC1_TM_dom"/>
</dbReference>
<dbReference type="InterPro" id="IPR036640">
    <property type="entry name" value="ABC1_TM_sf"/>
</dbReference>
<dbReference type="GO" id="GO:0140359">
    <property type="term" value="F:ABC-type transporter activity"/>
    <property type="evidence" value="ECO:0007669"/>
    <property type="project" value="InterPro"/>
</dbReference>
<dbReference type="GO" id="GO:0005524">
    <property type="term" value="F:ATP binding"/>
    <property type="evidence" value="ECO:0007669"/>
    <property type="project" value="InterPro"/>
</dbReference>
<evidence type="ECO:0000256" key="4">
    <source>
        <dbReference type="SAM" id="Phobius"/>
    </source>
</evidence>
<dbReference type="SUPFAM" id="SSF90123">
    <property type="entry name" value="ABC transporter transmembrane region"/>
    <property type="match status" value="1"/>
</dbReference>
<protein>
    <recommendedName>
        <fullName evidence="5">ABC transmembrane type-1 domain-containing protein</fullName>
    </recommendedName>
</protein>
<dbReference type="EMBL" id="AJWZ01003469">
    <property type="protein sequence ID" value="EKC68158.1"/>
    <property type="molecule type" value="Genomic_DNA"/>
</dbReference>
<evidence type="ECO:0000259" key="5">
    <source>
        <dbReference type="PROSITE" id="PS50929"/>
    </source>
</evidence>
<feature type="non-terminal residue" evidence="6">
    <location>
        <position position="107"/>
    </location>
</feature>
<feature type="domain" description="ABC transmembrane type-1" evidence="5">
    <location>
        <begin position="13"/>
        <end position="103"/>
    </location>
</feature>
<evidence type="ECO:0000256" key="3">
    <source>
        <dbReference type="ARBA" id="ARBA00023136"/>
    </source>
</evidence>
<sequence length="107" mass="11471">MLLVGLEYQALGISDAVQMNYLMQTGGRMLGLTLLMVAAAVLVGLLASRVAAAIARDLRRGVFRRVVSFSASETDKFSTASLITRTHQRCTADPDDLRNFAAHGGVC</sequence>
<dbReference type="PROSITE" id="PS50929">
    <property type="entry name" value="ABC_TM1F"/>
    <property type="match status" value="1"/>
</dbReference>
<name>K1TEC7_9ZZZZ</name>
<feature type="transmembrane region" description="Helical" evidence="4">
    <location>
        <begin position="29"/>
        <end position="55"/>
    </location>
</feature>
<dbReference type="GO" id="GO:0016020">
    <property type="term" value="C:membrane"/>
    <property type="evidence" value="ECO:0007669"/>
    <property type="project" value="InterPro"/>
</dbReference>